<dbReference type="SMART" id="SM00829">
    <property type="entry name" value="PKS_ER"/>
    <property type="match status" value="1"/>
</dbReference>
<dbReference type="InterPro" id="IPR045010">
    <property type="entry name" value="MDR_fam"/>
</dbReference>
<dbReference type="Gene3D" id="3.90.180.10">
    <property type="entry name" value="Medium-chain alcohol dehydrogenases, catalytic domain"/>
    <property type="match status" value="1"/>
</dbReference>
<dbReference type="Gene3D" id="3.40.50.720">
    <property type="entry name" value="NAD(P)-binding Rossmann-like Domain"/>
    <property type="match status" value="1"/>
</dbReference>
<sequence>MSFLSYPAPPLSISSTSSFSSSSESVLLSSLPSTPATSPSLSHPTPPSSKLETVIEGNDYFPNIPLFAHSYPPSPAVIASAMAPLSSSLPKTYSRITLRERPRAAVDPKLDGSGTFSLEREVPMPRDDEVQDGEAVVKVEWVSIDPAMRGWLNPTRSYVPPVAIGAPMRAAGVGRIVRLAKGEKAAGKFQVGDWVVGTLDWNEYSKVPVKELQKIQIDKDISPTYYLGALGMTGQTAYWGLHDVGKIKSGETVVVSGAAGAVGSLACQLAKLHGCRVVAIAGGPDKCRWLRDEVGIETVLDYKDKDFKNKFREIGYIDVVFDNVGGSMLDMCLARLKKGARVALCGAISAYNDPSPEGLKMYLNLISQRAKIEGFIVFDYADRYHIAAEEIARHIRAGKLQLRETHLHGLDQCVNGLVGLFEGANTGKMLVKIGDDGPKL</sequence>
<dbReference type="InterPro" id="IPR011032">
    <property type="entry name" value="GroES-like_sf"/>
</dbReference>
<evidence type="ECO:0000313" key="4">
    <source>
        <dbReference type="EMBL" id="GJN93495.1"/>
    </source>
</evidence>
<evidence type="ECO:0000256" key="2">
    <source>
        <dbReference type="SAM" id="MobiDB-lite"/>
    </source>
</evidence>
<dbReference type="Proteomes" id="UP001342314">
    <property type="component" value="Unassembled WGS sequence"/>
</dbReference>
<dbReference type="PANTHER" id="PTHR43205">
    <property type="entry name" value="PROSTAGLANDIN REDUCTASE"/>
    <property type="match status" value="1"/>
</dbReference>
<proteinExistence type="predicted"/>
<dbReference type="SUPFAM" id="SSF50129">
    <property type="entry name" value="GroES-like"/>
    <property type="match status" value="1"/>
</dbReference>
<dbReference type="SUPFAM" id="SSF51735">
    <property type="entry name" value="NAD(P)-binding Rossmann-fold domains"/>
    <property type="match status" value="1"/>
</dbReference>
<feature type="compositionally biased region" description="Low complexity" evidence="2">
    <location>
        <begin position="28"/>
        <end position="43"/>
    </location>
</feature>
<gene>
    <name evidence="4" type="ORF">Rhopal_006552-T1</name>
</gene>
<name>A0AAV5GVI1_9BASI</name>
<organism evidence="4 5">
    <name type="scientific">Rhodotorula paludigena</name>
    <dbReference type="NCBI Taxonomy" id="86838"/>
    <lineage>
        <taxon>Eukaryota</taxon>
        <taxon>Fungi</taxon>
        <taxon>Dikarya</taxon>
        <taxon>Basidiomycota</taxon>
        <taxon>Pucciniomycotina</taxon>
        <taxon>Microbotryomycetes</taxon>
        <taxon>Sporidiobolales</taxon>
        <taxon>Sporidiobolaceae</taxon>
        <taxon>Rhodotorula</taxon>
    </lineage>
</organism>
<dbReference type="EMBL" id="BQKY01000014">
    <property type="protein sequence ID" value="GJN93495.1"/>
    <property type="molecule type" value="Genomic_DNA"/>
</dbReference>
<dbReference type="GO" id="GO:0016628">
    <property type="term" value="F:oxidoreductase activity, acting on the CH-CH group of donors, NAD or NADP as acceptor"/>
    <property type="evidence" value="ECO:0007669"/>
    <property type="project" value="InterPro"/>
</dbReference>
<dbReference type="Pfam" id="PF00107">
    <property type="entry name" value="ADH_zinc_N"/>
    <property type="match status" value="1"/>
</dbReference>
<comment type="caution">
    <text evidence="4">The sequence shown here is derived from an EMBL/GenBank/DDBJ whole genome shotgun (WGS) entry which is preliminary data.</text>
</comment>
<protein>
    <recommendedName>
        <fullName evidence="3">Enoyl reductase (ER) domain-containing protein</fullName>
    </recommendedName>
</protein>
<dbReference type="FunFam" id="3.40.50.720:FF:000121">
    <property type="entry name" value="Prostaglandin reductase 2"/>
    <property type="match status" value="1"/>
</dbReference>
<dbReference type="PANTHER" id="PTHR43205:SF42">
    <property type="entry name" value="ALCOHOL DEHYDROGENASE, ZINC-CONTAINING (AFU_ORTHOLOGUE AFUA_7G04530)"/>
    <property type="match status" value="1"/>
</dbReference>
<evidence type="ECO:0000259" key="3">
    <source>
        <dbReference type="SMART" id="SM00829"/>
    </source>
</evidence>
<dbReference type="Pfam" id="PF16884">
    <property type="entry name" value="ADH_N_2"/>
    <property type="match status" value="1"/>
</dbReference>
<keyword evidence="1" id="KW-0560">Oxidoreductase</keyword>
<dbReference type="InterPro" id="IPR041694">
    <property type="entry name" value="ADH_N_2"/>
</dbReference>
<accession>A0AAV5GVI1</accession>
<dbReference type="AlphaFoldDB" id="A0AAV5GVI1"/>
<dbReference type="CDD" id="cd05288">
    <property type="entry name" value="PGDH"/>
    <property type="match status" value="1"/>
</dbReference>
<reference evidence="4 5" key="1">
    <citation type="submission" date="2021-12" db="EMBL/GenBank/DDBJ databases">
        <title>High titer production of polyol ester of fatty acids by Rhodotorula paludigena BS15 towards product separation-free biomass refinery.</title>
        <authorList>
            <person name="Mano J."/>
            <person name="Ono H."/>
            <person name="Tanaka T."/>
            <person name="Naito K."/>
            <person name="Sushida H."/>
            <person name="Ike M."/>
            <person name="Tokuyasu K."/>
            <person name="Kitaoka M."/>
        </authorList>
    </citation>
    <scope>NUCLEOTIDE SEQUENCE [LARGE SCALE GENOMIC DNA]</scope>
    <source>
        <strain evidence="4 5">BS15</strain>
    </source>
</reference>
<evidence type="ECO:0000256" key="1">
    <source>
        <dbReference type="ARBA" id="ARBA00023002"/>
    </source>
</evidence>
<dbReference type="InterPro" id="IPR036291">
    <property type="entry name" value="NAD(P)-bd_dom_sf"/>
</dbReference>
<dbReference type="InterPro" id="IPR020843">
    <property type="entry name" value="ER"/>
</dbReference>
<feature type="region of interest" description="Disordered" evidence="2">
    <location>
        <begin position="28"/>
        <end position="51"/>
    </location>
</feature>
<feature type="domain" description="Enoyl reductase (ER)" evidence="3">
    <location>
        <begin position="112"/>
        <end position="431"/>
    </location>
</feature>
<keyword evidence="5" id="KW-1185">Reference proteome</keyword>
<evidence type="ECO:0000313" key="5">
    <source>
        <dbReference type="Proteomes" id="UP001342314"/>
    </source>
</evidence>
<dbReference type="InterPro" id="IPR013149">
    <property type="entry name" value="ADH-like_C"/>
</dbReference>